<proteinExistence type="predicted"/>
<reference evidence="1" key="1">
    <citation type="journal article" date="2020" name="Nature">
        <title>Giant virus diversity and host interactions through global metagenomics.</title>
        <authorList>
            <person name="Schulz F."/>
            <person name="Roux S."/>
            <person name="Paez-Espino D."/>
            <person name="Jungbluth S."/>
            <person name="Walsh D.A."/>
            <person name="Denef V.J."/>
            <person name="McMahon K.D."/>
            <person name="Konstantinidis K.T."/>
            <person name="Eloe-Fadrosh E.A."/>
            <person name="Kyrpides N.C."/>
            <person name="Woyke T."/>
        </authorList>
    </citation>
    <scope>NUCLEOTIDE SEQUENCE</scope>
    <source>
        <strain evidence="1">GVMAG-M-3300009068-24</strain>
    </source>
</reference>
<name>A0A6C0ELY9_9ZZZZ</name>
<dbReference type="EMBL" id="MN738881">
    <property type="protein sequence ID" value="QHT29732.1"/>
    <property type="molecule type" value="Genomic_DNA"/>
</dbReference>
<organism evidence="1">
    <name type="scientific">viral metagenome</name>
    <dbReference type="NCBI Taxonomy" id="1070528"/>
    <lineage>
        <taxon>unclassified sequences</taxon>
        <taxon>metagenomes</taxon>
        <taxon>organismal metagenomes</taxon>
    </lineage>
</organism>
<dbReference type="AlphaFoldDB" id="A0A6C0ELY9"/>
<sequence>MGRPTISPIFAYLPNGIIREIVAYTGASYKKRNGKYMGQIPRTDPRYALLSAIPQKTFWFLERPPHCVFFTSKVILSRITETCPIHVSLEVIGSKYTNDPDCGNTEVICYKLQTISSDDIWLSKFYHYYWETDSVDEIIAENRKVIAENRKTRNLRGLLQHAFISIGMFMTGVISAL</sequence>
<evidence type="ECO:0000313" key="1">
    <source>
        <dbReference type="EMBL" id="QHT29732.1"/>
    </source>
</evidence>
<protein>
    <submittedName>
        <fullName evidence="1">Uncharacterized protein</fullName>
    </submittedName>
</protein>
<accession>A0A6C0ELY9</accession>